<evidence type="ECO:0000256" key="3">
    <source>
        <dbReference type="ARBA" id="ARBA00023274"/>
    </source>
</evidence>
<accession>A0A2H0BX75</accession>
<keyword evidence="2 7" id="KW-0689">Ribosomal protein</keyword>
<proteinExistence type="inferred from homology"/>
<comment type="similarity">
    <text evidence="1">Belongs to the universal ribosomal protein uS9 family.</text>
</comment>
<evidence type="ECO:0000256" key="1">
    <source>
        <dbReference type="ARBA" id="ARBA00005251"/>
    </source>
</evidence>
<organism evidence="7 8">
    <name type="scientific">Candidatus Roizmanbacteria bacterium CG22_combo_CG10-13_8_21_14_all_38_20</name>
    <dbReference type="NCBI Taxonomy" id="1974862"/>
    <lineage>
        <taxon>Bacteria</taxon>
        <taxon>Candidatus Roizmaniibacteriota</taxon>
    </lineage>
</organism>
<dbReference type="GO" id="GO:0003735">
    <property type="term" value="F:structural constituent of ribosome"/>
    <property type="evidence" value="ECO:0007669"/>
    <property type="project" value="InterPro"/>
</dbReference>
<evidence type="ECO:0000313" key="8">
    <source>
        <dbReference type="Proteomes" id="UP000231246"/>
    </source>
</evidence>
<dbReference type="PANTHER" id="PTHR21569">
    <property type="entry name" value="RIBOSOMAL PROTEIN S9"/>
    <property type="match status" value="1"/>
</dbReference>
<dbReference type="InterPro" id="IPR000754">
    <property type="entry name" value="Ribosomal_uS9"/>
</dbReference>
<comment type="caution">
    <text evidence="7">The sequence shown here is derived from an EMBL/GenBank/DDBJ whole genome shotgun (WGS) entry which is preliminary data.</text>
</comment>
<reference evidence="7 8" key="1">
    <citation type="submission" date="2017-09" db="EMBL/GenBank/DDBJ databases">
        <title>Depth-based differentiation of microbial function through sediment-hosted aquifers and enrichment of novel symbionts in the deep terrestrial subsurface.</title>
        <authorList>
            <person name="Probst A.J."/>
            <person name="Ladd B."/>
            <person name="Jarett J.K."/>
            <person name="Geller-Mcgrath D.E."/>
            <person name="Sieber C.M."/>
            <person name="Emerson J.B."/>
            <person name="Anantharaman K."/>
            <person name="Thomas B.C."/>
            <person name="Malmstrom R."/>
            <person name="Stieglmeier M."/>
            <person name="Klingl A."/>
            <person name="Woyke T."/>
            <person name="Ryan C.M."/>
            <person name="Banfield J.F."/>
        </authorList>
    </citation>
    <scope>NUCLEOTIDE SEQUENCE [LARGE SCALE GENOMIC DNA]</scope>
    <source>
        <strain evidence="7">CG22_combo_CG10-13_8_21_14_all_38_20</strain>
    </source>
</reference>
<dbReference type="InterPro" id="IPR020568">
    <property type="entry name" value="Ribosomal_Su5_D2-typ_SF"/>
</dbReference>
<evidence type="ECO:0000256" key="4">
    <source>
        <dbReference type="ARBA" id="ARBA00035259"/>
    </source>
</evidence>
<evidence type="ECO:0000256" key="5">
    <source>
        <dbReference type="ARBA" id="ARBA00035523"/>
    </source>
</evidence>
<feature type="region of interest" description="Disordered" evidence="6">
    <location>
        <begin position="123"/>
        <end position="149"/>
    </location>
</feature>
<dbReference type="InterPro" id="IPR014721">
    <property type="entry name" value="Ribsml_uS5_D2-typ_fold_subgr"/>
</dbReference>
<evidence type="ECO:0000256" key="2">
    <source>
        <dbReference type="ARBA" id="ARBA00022980"/>
    </source>
</evidence>
<dbReference type="PANTHER" id="PTHR21569:SF1">
    <property type="entry name" value="SMALL RIBOSOMAL SUBUNIT PROTEIN US9M"/>
    <property type="match status" value="1"/>
</dbReference>
<gene>
    <name evidence="7" type="primary">rpsI</name>
    <name evidence="7" type="ORF">COW99_00385</name>
</gene>
<dbReference type="GO" id="GO:0006412">
    <property type="term" value="P:translation"/>
    <property type="evidence" value="ECO:0007669"/>
    <property type="project" value="InterPro"/>
</dbReference>
<evidence type="ECO:0000313" key="7">
    <source>
        <dbReference type="EMBL" id="PIP62129.1"/>
    </source>
</evidence>
<dbReference type="GO" id="GO:0003723">
    <property type="term" value="F:RNA binding"/>
    <property type="evidence" value="ECO:0007669"/>
    <property type="project" value="TreeGrafter"/>
</dbReference>
<dbReference type="Proteomes" id="UP000231246">
    <property type="component" value="Unassembled WGS sequence"/>
</dbReference>
<name>A0A2H0BX75_9BACT</name>
<sequence>MSSKIKYVEAIGRRRTATARVRLYDVEDKRKLVKLWDYKLSPGVILVDKKPASDTFPSLVENNILMLPFKLTKTLDKYAVTAQASGSGLKGQLDAIVHGIARALDKINSEEYRPILKKQGLLTRDPRARERRKAGLAQSARAKKQSPKR</sequence>
<dbReference type="GO" id="GO:0022627">
    <property type="term" value="C:cytosolic small ribosomal subunit"/>
    <property type="evidence" value="ECO:0007669"/>
    <property type="project" value="TreeGrafter"/>
</dbReference>
<keyword evidence="3" id="KW-0687">Ribonucleoprotein</keyword>
<dbReference type="AlphaFoldDB" id="A0A2H0BX75"/>
<evidence type="ECO:0000256" key="6">
    <source>
        <dbReference type="SAM" id="MobiDB-lite"/>
    </source>
</evidence>
<dbReference type="EMBL" id="PCTA01000003">
    <property type="protein sequence ID" value="PIP62129.1"/>
    <property type="molecule type" value="Genomic_DNA"/>
</dbReference>
<dbReference type="Gene3D" id="3.30.230.10">
    <property type="match status" value="1"/>
</dbReference>
<protein>
    <recommendedName>
        <fullName evidence="4">Small ribosomal subunit protein uS9</fullName>
    </recommendedName>
    <alternativeName>
        <fullName evidence="5">30S ribosomal protein S9</fullName>
    </alternativeName>
</protein>
<dbReference type="SUPFAM" id="SSF54211">
    <property type="entry name" value="Ribosomal protein S5 domain 2-like"/>
    <property type="match status" value="1"/>
</dbReference>
<dbReference type="Pfam" id="PF00380">
    <property type="entry name" value="Ribosomal_S9"/>
    <property type="match status" value="1"/>
</dbReference>